<dbReference type="InterPro" id="IPR050554">
    <property type="entry name" value="Met_Synthase/Corrinoid"/>
</dbReference>
<evidence type="ECO:0000256" key="3">
    <source>
        <dbReference type="ARBA" id="ARBA00023285"/>
    </source>
</evidence>
<feature type="domain" description="B12-binding" evidence="4">
    <location>
        <begin position="86"/>
        <end position="211"/>
    </location>
</feature>
<dbReference type="Pfam" id="PF02607">
    <property type="entry name" value="B12-binding_2"/>
    <property type="match status" value="1"/>
</dbReference>
<evidence type="ECO:0000313" key="7">
    <source>
        <dbReference type="Proteomes" id="UP000037210"/>
    </source>
</evidence>
<evidence type="ECO:0000256" key="1">
    <source>
        <dbReference type="ARBA" id="ARBA00010854"/>
    </source>
</evidence>
<dbReference type="EMBL" id="LFWZ01000022">
    <property type="protein sequence ID" value="KON30756.1"/>
    <property type="molecule type" value="Genomic_DNA"/>
</dbReference>
<dbReference type="PANTHER" id="PTHR45833:SF1">
    <property type="entry name" value="METHIONINE SYNTHASE"/>
    <property type="match status" value="1"/>
</dbReference>
<keyword evidence="3" id="KW-0170">Cobalt</keyword>
<evidence type="ECO:0000256" key="2">
    <source>
        <dbReference type="ARBA" id="ARBA00022723"/>
    </source>
</evidence>
<evidence type="ECO:0008006" key="8">
    <source>
        <dbReference type="Google" id="ProtNLM"/>
    </source>
</evidence>
<reference evidence="6 7" key="1">
    <citation type="submission" date="2015-06" db="EMBL/GenBank/DDBJ databases">
        <title>New insights into the roles of widespread benthic archaea in carbon and nitrogen cycling.</title>
        <authorList>
            <person name="Lazar C.S."/>
            <person name="Baker B.J."/>
            <person name="Seitz K.W."/>
            <person name="Hyde A.S."/>
            <person name="Dick G.J."/>
            <person name="Hinrichs K.-U."/>
            <person name="Teske A.P."/>
        </authorList>
    </citation>
    <scope>NUCLEOTIDE SEQUENCE [LARGE SCALE GENOMIC DNA]</scope>
    <source>
        <strain evidence="6">DG-45</strain>
    </source>
</reference>
<dbReference type="Gene3D" id="3.40.50.280">
    <property type="entry name" value="Cobalamin-binding domain"/>
    <property type="match status" value="1"/>
</dbReference>
<dbReference type="GO" id="GO:0005829">
    <property type="term" value="C:cytosol"/>
    <property type="evidence" value="ECO:0007669"/>
    <property type="project" value="TreeGrafter"/>
</dbReference>
<dbReference type="GO" id="GO:0031419">
    <property type="term" value="F:cobalamin binding"/>
    <property type="evidence" value="ECO:0007669"/>
    <property type="project" value="InterPro"/>
</dbReference>
<dbReference type="GO" id="GO:0050667">
    <property type="term" value="P:homocysteine metabolic process"/>
    <property type="evidence" value="ECO:0007669"/>
    <property type="project" value="TreeGrafter"/>
</dbReference>
<evidence type="ECO:0000259" key="5">
    <source>
        <dbReference type="PROSITE" id="PS51337"/>
    </source>
</evidence>
<dbReference type="PATRIC" id="fig|1685127.3.peg.878"/>
<feature type="domain" description="B12-binding N-terminal" evidence="5">
    <location>
        <begin position="1"/>
        <end position="86"/>
    </location>
</feature>
<name>A0A0M0BR84_9ARCH</name>
<dbReference type="AlphaFoldDB" id="A0A0M0BR84"/>
<dbReference type="GO" id="GO:0008705">
    <property type="term" value="F:methionine synthase activity"/>
    <property type="evidence" value="ECO:0007669"/>
    <property type="project" value="TreeGrafter"/>
</dbReference>
<dbReference type="InterPro" id="IPR036724">
    <property type="entry name" value="Cobalamin-bd_sf"/>
</dbReference>
<dbReference type="InterPro" id="IPR003759">
    <property type="entry name" value="Cbl-bd_cap"/>
</dbReference>
<proteinExistence type="inferred from homology"/>
<dbReference type="GO" id="GO:0046653">
    <property type="term" value="P:tetrahydrofolate metabolic process"/>
    <property type="evidence" value="ECO:0007669"/>
    <property type="project" value="TreeGrafter"/>
</dbReference>
<comment type="similarity">
    <text evidence="1">Belongs to the methylamine corrinoid protein family.</text>
</comment>
<dbReference type="SUPFAM" id="SSF52242">
    <property type="entry name" value="Cobalamin (vitamin B12)-binding domain"/>
    <property type="match status" value="1"/>
</dbReference>
<dbReference type="Pfam" id="PF02310">
    <property type="entry name" value="B12-binding"/>
    <property type="match status" value="1"/>
</dbReference>
<dbReference type="FunFam" id="3.40.50.280:FF:000003">
    <property type="entry name" value="Dimethylamine methyltransferase corrinoid protein"/>
    <property type="match status" value="1"/>
</dbReference>
<sequence length="211" mass="22136">MLEDIRELLLELADVERLKGAVSEALASGAGPLDVVGVLNGTLSEVGERYERGDLFLSELMMVGYLAREVTAMLRPHLVGAEAGRRGKVVFGTVRGDVHDIGKNIVIMMLQSAGFEVVDLGVDVPAERFVEAVGEEDPDVLCMSALLTSTMGEMGAVIDGLEEAGLRGGVRVVVGGRPITGEFAGEIGADGFAEDAVKAVRVIRGLVGEAD</sequence>
<dbReference type="Proteomes" id="UP000037210">
    <property type="component" value="Unassembled WGS sequence"/>
</dbReference>
<evidence type="ECO:0000313" key="6">
    <source>
        <dbReference type="EMBL" id="KON30756.1"/>
    </source>
</evidence>
<organism evidence="6 7">
    <name type="scientific">miscellaneous Crenarchaeota group-15 archaeon DG-45</name>
    <dbReference type="NCBI Taxonomy" id="1685127"/>
    <lineage>
        <taxon>Archaea</taxon>
        <taxon>Candidatus Bathyarchaeota</taxon>
        <taxon>MCG-15</taxon>
    </lineage>
</organism>
<dbReference type="PROSITE" id="PS51332">
    <property type="entry name" value="B12_BINDING"/>
    <property type="match status" value="1"/>
</dbReference>
<dbReference type="Gene3D" id="1.10.1240.10">
    <property type="entry name" value="Methionine synthase domain"/>
    <property type="match status" value="1"/>
</dbReference>
<dbReference type="SMART" id="SM01018">
    <property type="entry name" value="B12-binding_2"/>
    <property type="match status" value="1"/>
</dbReference>
<gene>
    <name evidence="6" type="ORF">AC482_03105</name>
</gene>
<dbReference type="PANTHER" id="PTHR45833">
    <property type="entry name" value="METHIONINE SYNTHASE"/>
    <property type="match status" value="1"/>
</dbReference>
<evidence type="ECO:0000259" key="4">
    <source>
        <dbReference type="PROSITE" id="PS51332"/>
    </source>
</evidence>
<dbReference type="InterPro" id="IPR006158">
    <property type="entry name" value="Cobalamin-bd"/>
</dbReference>
<protein>
    <recommendedName>
        <fullName evidence="8">Cobalamin-binding protein</fullName>
    </recommendedName>
</protein>
<comment type="caution">
    <text evidence="6">The sequence shown here is derived from an EMBL/GenBank/DDBJ whole genome shotgun (WGS) entry which is preliminary data.</text>
</comment>
<keyword evidence="2" id="KW-0479">Metal-binding</keyword>
<dbReference type="SUPFAM" id="SSF47644">
    <property type="entry name" value="Methionine synthase domain"/>
    <property type="match status" value="1"/>
</dbReference>
<dbReference type="PROSITE" id="PS51337">
    <property type="entry name" value="B12_BINDING_NTER"/>
    <property type="match status" value="1"/>
</dbReference>
<dbReference type="GO" id="GO:0046872">
    <property type="term" value="F:metal ion binding"/>
    <property type="evidence" value="ECO:0007669"/>
    <property type="project" value="UniProtKB-KW"/>
</dbReference>
<accession>A0A0M0BR84</accession>
<dbReference type="InterPro" id="IPR036594">
    <property type="entry name" value="Meth_synthase_dom"/>
</dbReference>